<dbReference type="InterPro" id="IPR004547">
    <property type="entry name" value="Glucosamine6P_isomerase"/>
</dbReference>
<name>A0A1J4SBM4_9BACT</name>
<evidence type="ECO:0000313" key="3">
    <source>
        <dbReference type="Proteomes" id="UP000182278"/>
    </source>
</evidence>
<dbReference type="GO" id="GO:0042802">
    <property type="term" value="F:identical protein binding"/>
    <property type="evidence" value="ECO:0007669"/>
    <property type="project" value="TreeGrafter"/>
</dbReference>
<dbReference type="SUPFAM" id="SSF100950">
    <property type="entry name" value="NagB/RpiA/CoA transferase-like"/>
    <property type="match status" value="1"/>
</dbReference>
<evidence type="ECO:0000313" key="2">
    <source>
        <dbReference type="EMBL" id="OIN96783.1"/>
    </source>
</evidence>
<organism evidence="2 3">
    <name type="scientific">Candidatus Desantisbacteria bacterium CG1_02_38_46</name>
    <dbReference type="NCBI Taxonomy" id="1817893"/>
    <lineage>
        <taxon>Bacteria</taxon>
        <taxon>Candidatus Desantisiibacteriota</taxon>
    </lineage>
</organism>
<reference evidence="2 3" key="1">
    <citation type="journal article" date="2016" name="Environ. Microbiol.">
        <title>Genomic resolution of a cold subsurface aquifer community provides metabolic insights for novel microbes adapted to high CO concentrations.</title>
        <authorList>
            <person name="Probst A.J."/>
            <person name="Castelle C.J."/>
            <person name="Singh A."/>
            <person name="Brown C.T."/>
            <person name="Anantharaman K."/>
            <person name="Sharon I."/>
            <person name="Hug L.A."/>
            <person name="Burstein D."/>
            <person name="Emerson J.B."/>
            <person name="Thomas B.C."/>
            <person name="Banfield J.F."/>
        </authorList>
    </citation>
    <scope>NUCLEOTIDE SEQUENCE [LARGE SCALE GENOMIC DNA]</scope>
    <source>
        <strain evidence="2">CG1_02_38_46</strain>
    </source>
</reference>
<comment type="caution">
    <text evidence="2">The sequence shown here is derived from an EMBL/GenBank/DDBJ whole genome shotgun (WGS) entry which is preliminary data.</text>
</comment>
<evidence type="ECO:0000259" key="1">
    <source>
        <dbReference type="Pfam" id="PF01182"/>
    </source>
</evidence>
<dbReference type="PANTHER" id="PTHR11280:SF6">
    <property type="entry name" value="GLUCOSAMINE-6-PHOSPHATE ISOMERASE NAGB"/>
    <property type="match status" value="1"/>
</dbReference>
<dbReference type="GO" id="GO:0019262">
    <property type="term" value="P:N-acetylneuraminate catabolic process"/>
    <property type="evidence" value="ECO:0007669"/>
    <property type="project" value="TreeGrafter"/>
</dbReference>
<dbReference type="GO" id="GO:0004342">
    <property type="term" value="F:glucosamine-6-phosphate deaminase activity"/>
    <property type="evidence" value="ECO:0007669"/>
    <property type="project" value="InterPro"/>
</dbReference>
<dbReference type="PANTHER" id="PTHR11280">
    <property type="entry name" value="GLUCOSAMINE-6-PHOSPHATE ISOMERASE"/>
    <property type="match status" value="1"/>
</dbReference>
<dbReference type="EMBL" id="MNUO01000079">
    <property type="protein sequence ID" value="OIN96783.1"/>
    <property type="molecule type" value="Genomic_DNA"/>
</dbReference>
<dbReference type="Proteomes" id="UP000182278">
    <property type="component" value="Unassembled WGS sequence"/>
</dbReference>
<dbReference type="InterPro" id="IPR037171">
    <property type="entry name" value="NagB/RpiA_transferase-like"/>
</dbReference>
<dbReference type="InterPro" id="IPR006148">
    <property type="entry name" value="Glc/Gal-6P_isomerase"/>
</dbReference>
<dbReference type="Gene3D" id="3.40.50.1360">
    <property type="match status" value="1"/>
</dbReference>
<dbReference type="Pfam" id="PF01182">
    <property type="entry name" value="Glucosamine_iso"/>
    <property type="match status" value="1"/>
</dbReference>
<gene>
    <name evidence="2" type="ORF">AUJ66_05375</name>
</gene>
<dbReference type="GO" id="GO:0006043">
    <property type="term" value="P:glucosamine catabolic process"/>
    <property type="evidence" value="ECO:0007669"/>
    <property type="project" value="TreeGrafter"/>
</dbReference>
<dbReference type="AlphaFoldDB" id="A0A1J4SBM4"/>
<dbReference type="GO" id="GO:0006046">
    <property type="term" value="P:N-acetylglucosamine catabolic process"/>
    <property type="evidence" value="ECO:0007669"/>
    <property type="project" value="TreeGrafter"/>
</dbReference>
<feature type="domain" description="Glucosamine/galactosamine-6-phosphate isomerase" evidence="1">
    <location>
        <begin position="13"/>
        <end position="251"/>
    </location>
</feature>
<sequence>MEEINIQRKIMKTNEEMGKVAAKELAEVLREWTVKKKKRIVVAFAAAPSQDTFLASLCKEKGIDWKKVTAVHLDEYVDLKRGHPNTFESYLREHIFSKVPIPEKNIYFIKSLKGTGEEIAQKYEEIIRKLIKEVRKEDGIYIVILGIGINGHIAFIEPHVDKRTSKLIIPVEIDKVSVRQQYDDYKNHPDPQARYKTLKDVPRKAISMTCAGILEADKIFCIVPGKHKARAVKLMWDGPVSDSLPASFLRMHHCVNIYLDENSASELNTKPKVSGKMNPYPLTLQQVGRDEGRERRL</sequence>
<accession>A0A1J4SBM4</accession>
<protein>
    <recommendedName>
        <fullName evidence="1">Glucosamine/galactosamine-6-phosphate isomerase domain-containing protein</fullName>
    </recommendedName>
</protein>
<proteinExistence type="predicted"/>
<dbReference type="GO" id="GO:0005737">
    <property type="term" value="C:cytoplasm"/>
    <property type="evidence" value="ECO:0007669"/>
    <property type="project" value="TreeGrafter"/>
</dbReference>
<dbReference type="GO" id="GO:0005975">
    <property type="term" value="P:carbohydrate metabolic process"/>
    <property type="evidence" value="ECO:0007669"/>
    <property type="project" value="InterPro"/>
</dbReference>
<dbReference type="STRING" id="1817893.AUJ66_05375"/>
<dbReference type="CDD" id="cd01399">
    <property type="entry name" value="GlcN6P_deaminase"/>
    <property type="match status" value="1"/>
</dbReference>